<evidence type="ECO:0000313" key="1">
    <source>
        <dbReference type="EMBL" id="KAL2857105.1"/>
    </source>
</evidence>
<reference evidence="1 2" key="1">
    <citation type="submission" date="2024-07" db="EMBL/GenBank/DDBJ databases">
        <title>Section-level genome sequencing and comparative genomics of Aspergillus sections Usti and Cavernicolus.</title>
        <authorList>
            <consortium name="Lawrence Berkeley National Laboratory"/>
            <person name="Nybo J.L."/>
            <person name="Vesth T.C."/>
            <person name="Theobald S."/>
            <person name="Frisvad J.C."/>
            <person name="Larsen T.O."/>
            <person name="Kjaerboelling I."/>
            <person name="Rothschild-Mancinelli K."/>
            <person name="Lyhne E.K."/>
            <person name="Kogle M.E."/>
            <person name="Barry K."/>
            <person name="Clum A."/>
            <person name="Na H."/>
            <person name="Ledsgaard L."/>
            <person name="Lin J."/>
            <person name="Lipzen A."/>
            <person name="Kuo A."/>
            <person name="Riley R."/>
            <person name="Mondo S."/>
            <person name="Labutti K."/>
            <person name="Haridas S."/>
            <person name="Pangalinan J."/>
            <person name="Salamov A.A."/>
            <person name="Simmons B.A."/>
            <person name="Magnuson J.K."/>
            <person name="Chen J."/>
            <person name="Drula E."/>
            <person name="Henrissat B."/>
            <person name="Wiebenga A."/>
            <person name="Lubbers R.J."/>
            <person name="Gomes A.C."/>
            <person name="Makela M.R."/>
            <person name="Stajich J."/>
            <person name="Grigoriev I.V."/>
            <person name="Mortensen U.H."/>
            <person name="De Vries R.P."/>
            <person name="Baker S.E."/>
            <person name="Andersen M.R."/>
        </authorList>
    </citation>
    <scope>NUCLEOTIDE SEQUENCE [LARGE SCALE GENOMIC DNA]</scope>
    <source>
        <strain evidence="1 2">CBS 123904</strain>
    </source>
</reference>
<proteinExistence type="predicted"/>
<protein>
    <recommendedName>
        <fullName evidence="3">Secreted protein</fullName>
    </recommendedName>
</protein>
<comment type="caution">
    <text evidence="1">The sequence shown here is derived from an EMBL/GenBank/DDBJ whole genome shotgun (WGS) entry which is preliminary data.</text>
</comment>
<evidence type="ECO:0000313" key="2">
    <source>
        <dbReference type="Proteomes" id="UP001610446"/>
    </source>
</evidence>
<evidence type="ECO:0008006" key="3">
    <source>
        <dbReference type="Google" id="ProtNLM"/>
    </source>
</evidence>
<sequence length="136" mass="15372">MGRIALHCMLSPSRLSLLCFSPFRPFHTAHVLLHIPSFACLERIVQATTSLWHPCLLTFPPQVSQRRSSPKFEPFFPNLVYYTLHLLFPCARFSFLSFLVPHSVGGYLVFSAGWAGYRFSCHVTHSFAGLITSNLA</sequence>
<name>A0ABR4KXU9_9EURO</name>
<gene>
    <name evidence="1" type="ORF">BJY01DRAFT_158430</name>
</gene>
<organism evidence="1 2">
    <name type="scientific">Aspergillus pseudoustus</name>
    <dbReference type="NCBI Taxonomy" id="1810923"/>
    <lineage>
        <taxon>Eukaryota</taxon>
        <taxon>Fungi</taxon>
        <taxon>Dikarya</taxon>
        <taxon>Ascomycota</taxon>
        <taxon>Pezizomycotina</taxon>
        <taxon>Eurotiomycetes</taxon>
        <taxon>Eurotiomycetidae</taxon>
        <taxon>Eurotiales</taxon>
        <taxon>Aspergillaceae</taxon>
        <taxon>Aspergillus</taxon>
        <taxon>Aspergillus subgen. Nidulantes</taxon>
    </lineage>
</organism>
<accession>A0ABR4KXU9</accession>
<keyword evidence="2" id="KW-1185">Reference proteome</keyword>
<dbReference type="EMBL" id="JBFXLU010000005">
    <property type="protein sequence ID" value="KAL2857105.1"/>
    <property type="molecule type" value="Genomic_DNA"/>
</dbReference>
<dbReference type="Proteomes" id="UP001610446">
    <property type="component" value="Unassembled WGS sequence"/>
</dbReference>